<accession>A0ABP0J300</accession>
<dbReference type="Proteomes" id="UP001642464">
    <property type="component" value="Unassembled WGS sequence"/>
</dbReference>
<feature type="compositionally biased region" description="Low complexity" evidence="1">
    <location>
        <begin position="1261"/>
        <end position="1278"/>
    </location>
</feature>
<feature type="region of interest" description="Disordered" evidence="1">
    <location>
        <begin position="1330"/>
        <end position="1355"/>
    </location>
</feature>
<protein>
    <submittedName>
        <fullName evidence="2">Uncharacterized protein</fullName>
    </submittedName>
</protein>
<reference evidence="2 3" key="1">
    <citation type="submission" date="2024-02" db="EMBL/GenBank/DDBJ databases">
        <authorList>
            <person name="Chen Y."/>
            <person name="Shah S."/>
            <person name="Dougan E. K."/>
            <person name="Thang M."/>
            <person name="Chan C."/>
        </authorList>
    </citation>
    <scope>NUCLEOTIDE SEQUENCE [LARGE SCALE GENOMIC DNA]</scope>
</reference>
<feature type="region of interest" description="Disordered" evidence="1">
    <location>
        <begin position="1253"/>
        <end position="1278"/>
    </location>
</feature>
<comment type="caution">
    <text evidence="2">The sequence shown here is derived from an EMBL/GenBank/DDBJ whole genome shotgun (WGS) entry which is preliminary data.</text>
</comment>
<keyword evidence="3" id="KW-1185">Reference proteome</keyword>
<evidence type="ECO:0000313" key="2">
    <source>
        <dbReference type="EMBL" id="CAK9008721.1"/>
    </source>
</evidence>
<sequence length="2612" mass="290194">MPNSSLMPPRKPKRSVSAEDVRGKKELKVAEEASAPIASQPVTSEKPESGTSKEDAPAEEAPKTESPSKNRHATQELVEDVVIGYTGDDDDDPPQAGQAVARHARDIKQMVSDGLDVPIAKDQRSAYVWVAAARMIDKGERADGSQEPRKKKYTWNLDEMAPAGIECSCDICGQGVSEDGVLYEFRCYPRLRRDEPRPAGGRRLHPFVSYMGKECGKGLLGLATGASKLRERVYRLLIEADGLAAMEELEDVWRNGSDTMRQILADELRFLSRAEAGMPRRAAELRKAEQLHGDVYKEREDVFRAAARATGPVLNARDLASVTITYAEDQEEENVALPSSKGNSSVQRTSGYLGQVAEALRERKPLPAAPVPWPRADVVTCLQALVNAWHPLRIELHDSLHGRQEFYFEKPSHKQKKQKKEKDKQSLPMLSLVYLPGCQELHSISAQSCSREQCQALKEERDQVLKQCREDFAPLEAIHGQGRYSRAEDKAIEVPDRVTFEQVTKALTQITWPNCFTRNNVRPDGAPFIEAFPLGVVLNYALGLVCSRPTRLWPNLTKLLAKFIAQEQPDFRYTTVQLNKDYATKMHVDGNNHGPSYIIGLGDYTGGEVWILDEENGTVEVEIPCTLRGWPHLRPGTKALGRLEDCRNKWLKFDGNRPHMTMPYQGSRISVVFFTRKGWLTMLGQTQVSLEALGFQLPGEDYLNLSTVKELKEEKDNSQAKKVKKVAKAPRESKEEVPSDEEVDEEEAVDAILRADQDAATWPAWDWGARLQEHLKSMGGINFGENLEVACLGSAAVFGIVLQELMKESSFRVVAWAEPGRTAMRLLKKTCKPDHAFKDVNEALARQGHCEVHHQVCSCRDASSGNGSTGIAEDLLFGSFPPEPFLNQDPSKPSCFDDPRSAAFLSLREHVVSKKPRAALLLVECWQKLPEASRPSVQSFLLDGKDPRIWDGDPKACWGLRHIDGYGVTFIDIPVADCGVPLAGHEAMLVLVREDSGGAAAAEATEQLVRKIVGSDVLPRCSAHSLMFTNDDPRVEQAQREEANDALQKKGRKAINAAMRRRMGQEARDLGLQTGEAPYTEFLRKKPTRHSEGQTPSETWIKQAPSDKAVLVNLLYVRASQSGLDLQNLSADLSLGLSTQGRRDDGLLPRTSAISIKTDPLSMPEFYSFSHHRTLVGQEIALCFGYPIWRLDFRAISDSEVRDMLTRSPVVPAVGVAVAALLSVAELHGEQKLPKQSLAQLLADLKETDKKEETAALSTVSTTSIPTGPAASPAPGASMAEALPADEEGVRLESRAAALLNLVSHDSFARSATTQARKDDGRGIFSALSEVAKEAGGSEERGTKRKEPESEAEGIMPIEEPLDWQVRARKLHFGVEPVSIETVLKWVTEAVEDTEAEHSHKIIRTGIEEVQRRVSRDELVPQALFTSKNKLVNGLKAHGFEDLAQEADVTMRASQLAKNIARGAPEVCLDSQSKDSMKHYVNRVVRGCDRFGWMMRRVFLNHLSQVASRALKAGEASSISKAAEALKEFGNEGGWTCIVSWLKETPHPEKWPSAAVLDQLGNCLLPKTPPVLFALLYRALTSPQMGYSHPQSLNRMEKILSAAISPLELRSVEQGMPLVKEIAASGGAITERFDKVLKLMGLGLEVHEAIGNQETKTWRQLQERLEELPTPQRGSWQQLAALESTFTTELKDTILHHLAVAKNYEKTLKKKEAARLQQQSMAAVERCRLALLSLVEDDGLKDKTHSGLKACLARMKDLTDAMKKMEELNVAGDAEDRVSGCHKAWNAGRAAVQQFSEKQVRSAKAFIWLRQQNLAHCARLLDTAGILERLHILRTSPQRLEAIGLPYRCRYLLFMAAERENLSDDNFAPKLEEVPEEWEQRTSRHLNLKFFEKQGGQQKRQQMQWEWPLPRGLVAWQGNAEGSTSEAWQKRDEEHALSSQMVNQSNVVVDPFRGGSQCLLCHQNAENGHHTSSTHCQQMKQWKIASDRLAMVCLDLDTLSQDEARRPGLASVWRGELWEALRASPAIPTNVLAVFWRRVVLPQLSLQNSKHDSESLLGLQALLKEALKVARILEEDATDKEVSAAITSAERFIDDTKYPGLDKSSIALAAAAIKDLRLATAKILHTRSAVLKNAVAILGQAQAKVKHHSLEPAFHATFHSWLKKHKLETCFKLLDQRGVIVSILKGDPVEANAAVGLPTRFAEKLWKAWCSDGDLRLLRPLCSPPDDWEAVFSRNVGLFYFCKRVVHGPAQWMYPPTLAEDKLPKVQGNLEDLTRGQPHSGSVPYVEIDLNGEPVCLLCKAHGLEHFASAGHARNVNLWSAIQDRLVAADRDLAVQSTSLTSHSTSSQLSELAKVWVGEIQRLTLEQNTGADLEGQVGRTFWHLLFDDWAAKASRPAQVQQELERALRIAGLAEPKWSSLQWKPRIPPQPDVDFPWPLPSILTLSASTPAEVFDHLNAEALKSEGIKVQADGSFWCAFCDKAVKPLANHLDRTSLEAIARLEATAIRLEAKQHLDSRDVAQTVVASLRAEGHELGREGMTISKRRFRCGLCNISGSWTRCLEHRSSRSHQDAYQRFQGSTSSIAAQAKLNNSSFIEVEQTAWKAAFDAMDKW</sequence>
<dbReference type="EMBL" id="CAXAMM010005814">
    <property type="protein sequence ID" value="CAK9008721.1"/>
    <property type="molecule type" value="Genomic_DNA"/>
</dbReference>
<feature type="region of interest" description="Disordered" evidence="1">
    <location>
        <begin position="716"/>
        <end position="745"/>
    </location>
</feature>
<feature type="region of interest" description="Disordered" evidence="1">
    <location>
        <begin position="1"/>
        <end position="75"/>
    </location>
</feature>
<evidence type="ECO:0000313" key="3">
    <source>
        <dbReference type="Proteomes" id="UP001642464"/>
    </source>
</evidence>
<feature type="compositionally biased region" description="Basic and acidic residues" evidence="1">
    <location>
        <begin position="16"/>
        <end position="31"/>
    </location>
</feature>
<gene>
    <name evidence="2" type="ORF">SCF082_LOCUS9986</name>
</gene>
<evidence type="ECO:0000256" key="1">
    <source>
        <dbReference type="SAM" id="MobiDB-lite"/>
    </source>
</evidence>
<feature type="compositionally biased region" description="Basic and acidic residues" evidence="1">
    <location>
        <begin position="45"/>
        <end position="68"/>
    </location>
</feature>
<organism evidence="2 3">
    <name type="scientific">Durusdinium trenchii</name>
    <dbReference type="NCBI Taxonomy" id="1381693"/>
    <lineage>
        <taxon>Eukaryota</taxon>
        <taxon>Sar</taxon>
        <taxon>Alveolata</taxon>
        <taxon>Dinophyceae</taxon>
        <taxon>Suessiales</taxon>
        <taxon>Symbiodiniaceae</taxon>
        <taxon>Durusdinium</taxon>
    </lineage>
</organism>
<proteinExistence type="predicted"/>
<name>A0ABP0J300_9DINO</name>
<feature type="compositionally biased region" description="Basic and acidic residues" evidence="1">
    <location>
        <begin position="1331"/>
        <end position="1349"/>
    </location>
</feature>